<evidence type="ECO:0000313" key="11">
    <source>
        <dbReference type="EMBL" id="ORY43657.1"/>
    </source>
</evidence>
<dbReference type="OrthoDB" id="2504340at2759"/>
<dbReference type="GO" id="GO:0071028">
    <property type="term" value="P:nuclear mRNA surveillance"/>
    <property type="evidence" value="ECO:0007669"/>
    <property type="project" value="TreeGrafter"/>
</dbReference>
<sequence>MALDSKRIKGPEKSFVPLPLLVQSTPTPTPTSTKTKGRIDGRGTDEVRPLFATTRLVRQASGSAFVEVGGVKVVCAVYGPKPVPASKVQDHHSGGRISCDVRLSPFAALKRKQFMKEPAEHSLSNNLHTALLPSLLLAHLPKSQIDIHIQILQAQNPTSIPPNAFVSSLSLLLAPCITAASLALADAQIEMMDSVVGCNLGIYRNPSTQKLFWMVDCTEEEIETRSNGGGVWVGNCVVGVMPSIGKVTGLVMDGDIGDVGFVMEAVQVCVDACAKIHEVVVKKALIESAQAKE</sequence>
<dbReference type="InterPro" id="IPR050080">
    <property type="entry name" value="RNase_PH"/>
</dbReference>
<feature type="compositionally biased region" description="Low complexity" evidence="9">
    <location>
        <begin position="24"/>
        <end position="34"/>
    </location>
</feature>
<feature type="domain" description="Exoribonuclease phosphorolytic" evidence="10">
    <location>
        <begin position="46"/>
        <end position="190"/>
    </location>
</feature>
<dbReference type="GO" id="GO:0005730">
    <property type="term" value="C:nucleolus"/>
    <property type="evidence" value="ECO:0007669"/>
    <property type="project" value="TreeGrafter"/>
</dbReference>
<evidence type="ECO:0000256" key="4">
    <source>
        <dbReference type="ARBA" id="ARBA00022490"/>
    </source>
</evidence>
<dbReference type="AlphaFoldDB" id="A0A1Y2C9S5"/>
<evidence type="ECO:0000256" key="1">
    <source>
        <dbReference type="ARBA" id="ARBA00004123"/>
    </source>
</evidence>
<dbReference type="SUPFAM" id="SSF55666">
    <property type="entry name" value="Ribonuclease PH domain 2-like"/>
    <property type="match status" value="1"/>
</dbReference>
<dbReference type="SUPFAM" id="SSF54211">
    <property type="entry name" value="Ribosomal protein S5 domain 2-like"/>
    <property type="match status" value="1"/>
</dbReference>
<evidence type="ECO:0000256" key="6">
    <source>
        <dbReference type="ARBA" id="ARBA00022835"/>
    </source>
</evidence>
<dbReference type="Pfam" id="PF01138">
    <property type="entry name" value="RNase_PH"/>
    <property type="match status" value="1"/>
</dbReference>
<dbReference type="GO" id="GO:0034475">
    <property type="term" value="P:U4 snRNA 3'-end processing"/>
    <property type="evidence" value="ECO:0007669"/>
    <property type="project" value="TreeGrafter"/>
</dbReference>
<dbReference type="InterPro" id="IPR001247">
    <property type="entry name" value="ExoRNase_PH_dom1"/>
</dbReference>
<evidence type="ECO:0000256" key="8">
    <source>
        <dbReference type="ARBA" id="ARBA00023242"/>
    </source>
</evidence>
<comment type="caution">
    <text evidence="11">The sequence shown here is derived from an EMBL/GenBank/DDBJ whole genome shotgun (WGS) entry which is preliminary data.</text>
</comment>
<evidence type="ECO:0000256" key="7">
    <source>
        <dbReference type="ARBA" id="ARBA00022884"/>
    </source>
</evidence>
<dbReference type="EMBL" id="MCGO01000024">
    <property type="protein sequence ID" value="ORY43657.1"/>
    <property type="molecule type" value="Genomic_DNA"/>
</dbReference>
<dbReference type="GO" id="GO:0000176">
    <property type="term" value="C:nuclear exosome (RNase complex)"/>
    <property type="evidence" value="ECO:0007669"/>
    <property type="project" value="UniProtKB-ARBA"/>
</dbReference>
<dbReference type="PANTHER" id="PTHR11953">
    <property type="entry name" value="EXOSOME COMPLEX COMPONENT"/>
    <property type="match status" value="1"/>
</dbReference>
<protein>
    <submittedName>
        <fullName evidence="11">Ribosomal protein S5 domain 2-like protein</fullName>
    </submittedName>
</protein>
<proteinExistence type="inferred from homology"/>
<name>A0A1Y2C9S5_9FUNG</name>
<dbReference type="GO" id="GO:0071051">
    <property type="term" value="P:poly(A)-dependent snoRNA 3'-end processing"/>
    <property type="evidence" value="ECO:0007669"/>
    <property type="project" value="TreeGrafter"/>
</dbReference>
<gene>
    <name evidence="11" type="ORF">BCR33DRAFT_785497</name>
</gene>
<evidence type="ECO:0000256" key="3">
    <source>
        <dbReference type="ARBA" id="ARBA00006678"/>
    </source>
</evidence>
<evidence type="ECO:0000256" key="5">
    <source>
        <dbReference type="ARBA" id="ARBA00022552"/>
    </source>
</evidence>
<keyword evidence="5" id="KW-0698">rRNA processing</keyword>
<dbReference type="InterPro" id="IPR027408">
    <property type="entry name" value="PNPase/RNase_PH_dom_sf"/>
</dbReference>
<evidence type="ECO:0000256" key="9">
    <source>
        <dbReference type="SAM" id="MobiDB-lite"/>
    </source>
</evidence>
<evidence type="ECO:0000259" key="10">
    <source>
        <dbReference type="Pfam" id="PF01138"/>
    </source>
</evidence>
<dbReference type="Gene3D" id="3.30.230.70">
    <property type="entry name" value="GHMP Kinase, N-terminal domain"/>
    <property type="match status" value="1"/>
</dbReference>
<evidence type="ECO:0000313" key="12">
    <source>
        <dbReference type="Proteomes" id="UP000193642"/>
    </source>
</evidence>
<dbReference type="InterPro" id="IPR020568">
    <property type="entry name" value="Ribosomal_Su5_D2-typ_SF"/>
</dbReference>
<comment type="subcellular location">
    <subcellularLocation>
        <location evidence="2">Cytoplasm</location>
    </subcellularLocation>
    <subcellularLocation>
        <location evidence="1">Nucleus</location>
    </subcellularLocation>
</comment>
<accession>A0A1Y2C9S5</accession>
<dbReference type="Proteomes" id="UP000193642">
    <property type="component" value="Unassembled WGS sequence"/>
</dbReference>
<dbReference type="PANTHER" id="PTHR11953:SF2">
    <property type="entry name" value="EXOSOME COMPLEX COMPONENT MTR3"/>
    <property type="match status" value="1"/>
</dbReference>
<reference evidence="11 12" key="1">
    <citation type="submission" date="2016-07" db="EMBL/GenBank/DDBJ databases">
        <title>Pervasive Adenine N6-methylation of Active Genes in Fungi.</title>
        <authorList>
            <consortium name="DOE Joint Genome Institute"/>
            <person name="Mondo S.J."/>
            <person name="Dannebaum R.O."/>
            <person name="Kuo R.C."/>
            <person name="Labutti K."/>
            <person name="Haridas S."/>
            <person name="Kuo A."/>
            <person name="Salamov A."/>
            <person name="Ahrendt S.R."/>
            <person name="Lipzen A."/>
            <person name="Sullivan W."/>
            <person name="Andreopoulos W.B."/>
            <person name="Clum A."/>
            <person name="Lindquist E."/>
            <person name="Daum C."/>
            <person name="Ramamoorthy G.K."/>
            <person name="Gryganskyi A."/>
            <person name="Culley D."/>
            <person name="Magnuson J.K."/>
            <person name="James T.Y."/>
            <person name="O'Malley M.A."/>
            <person name="Stajich J.E."/>
            <person name="Spatafora J.W."/>
            <person name="Visel A."/>
            <person name="Grigoriev I.V."/>
        </authorList>
    </citation>
    <scope>NUCLEOTIDE SEQUENCE [LARGE SCALE GENOMIC DNA]</scope>
    <source>
        <strain evidence="11 12">JEL800</strain>
    </source>
</reference>
<keyword evidence="8" id="KW-0539">Nucleus</keyword>
<organism evidence="11 12">
    <name type="scientific">Rhizoclosmatium globosum</name>
    <dbReference type="NCBI Taxonomy" id="329046"/>
    <lineage>
        <taxon>Eukaryota</taxon>
        <taxon>Fungi</taxon>
        <taxon>Fungi incertae sedis</taxon>
        <taxon>Chytridiomycota</taxon>
        <taxon>Chytridiomycota incertae sedis</taxon>
        <taxon>Chytridiomycetes</taxon>
        <taxon>Chytridiales</taxon>
        <taxon>Chytriomycetaceae</taxon>
        <taxon>Rhizoclosmatium</taxon>
    </lineage>
</organism>
<keyword evidence="11" id="KW-0689">Ribosomal protein</keyword>
<dbReference type="STRING" id="329046.A0A1Y2C9S5"/>
<dbReference type="GO" id="GO:0000177">
    <property type="term" value="C:cytoplasmic exosome (RNase complex)"/>
    <property type="evidence" value="ECO:0007669"/>
    <property type="project" value="TreeGrafter"/>
</dbReference>
<dbReference type="GO" id="GO:0006364">
    <property type="term" value="P:rRNA processing"/>
    <property type="evidence" value="ECO:0007669"/>
    <property type="project" value="UniProtKB-KW"/>
</dbReference>
<comment type="similarity">
    <text evidence="3">Belongs to the RNase PH family.</text>
</comment>
<keyword evidence="11" id="KW-0687">Ribonucleoprotein</keyword>
<dbReference type="GO" id="GO:0003723">
    <property type="term" value="F:RNA binding"/>
    <property type="evidence" value="ECO:0007669"/>
    <property type="project" value="UniProtKB-KW"/>
</dbReference>
<feature type="region of interest" description="Disordered" evidence="9">
    <location>
        <begin position="18"/>
        <end position="44"/>
    </location>
</feature>
<dbReference type="InterPro" id="IPR036345">
    <property type="entry name" value="ExoRNase_PH_dom2_sf"/>
</dbReference>
<keyword evidence="6" id="KW-0271">Exosome</keyword>
<keyword evidence="12" id="KW-1185">Reference proteome</keyword>
<dbReference type="GO" id="GO:0005840">
    <property type="term" value="C:ribosome"/>
    <property type="evidence" value="ECO:0007669"/>
    <property type="project" value="UniProtKB-KW"/>
</dbReference>
<keyword evidence="7" id="KW-0694">RNA-binding</keyword>
<evidence type="ECO:0000256" key="2">
    <source>
        <dbReference type="ARBA" id="ARBA00004496"/>
    </source>
</evidence>
<keyword evidence="4" id="KW-0963">Cytoplasm</keyword>
<dbReference type="GO" id="GO:0016075">
    <property type="term" value="P:rRNA catabolic process"/>
    <property type="evidence" value="ECO:0007669"/>
    <property type="project" value="TreeGrafter"/>
</dbReference>